<evidence type="ECO:0000313" key="2">
    <source>
        <dbReference type="Proteomes" id="UP001378592"/>
    </source>
</evidence>
<reference evidence="1 2" key="1">
    <citation type="submission" date="2024-03" db="EMBL/GenBank/DDBJ databases">
        <title>The genome assembly and annotation of the cricket Gryllus longicercus Weissman &amp; Gray.</title>
        <authorList>
            <person name="Szrajer S."/>
            <person name="Gray D."/>
            <person name="Ylla G."/>
        </authorList>
    </citation>
    <scope>NUCLEOTIDE SEQUENCE [LARGE SCALE GENOMIC DNA]</scope>
    <source>
        <strain evidence="1">DAG 2021-001</strain>
        <tissue evidence="1">Whole body minus gut</tissue>
    </source>
</reference>
<comment type="caution">
    <text evidence="1">The sequence shown here is derived from an EMBL/GenBank/DDBJ whole genome shotgun (WGS) entry which is preliminary data.</text>
</comment>
<sequence>MGGYVYVCIHGHYDWCAHIYAKRRVYGLTTAFTFLSSLKGAALSEGGGAGLRVPVTARVRGVGAPREAPEGKSEHSWPQLRRDLAAPCGRPLLFDVLCFCDPTRYAPSVPPERFLSRPSR</sequence>
<keyword evidence="2" id="KW-1185">Reference proteome</keyword>
<protein>
    <submittedName>
        <fullName evidence="1">Uncharacterized protein</fullName>
    </submittedName>
</protein>
<proteinExistence type="predicted"/>
<gene>
    <name evidence="1" type="ORF">R5R35_006722</name>
</gene>
<dbReference type="Proteomes" id="UP001378592">
    <property type="component" value="Unassembled WGS sequence"/>
</dbReference>
<accession>A0AAN9ZEF3</accession>
<evidence type="ECO:0000313" key="1">
    <source>
        <dbReference type="EMBL" id="KAK7872851.1"/>
    </source>
</evidence>
<organism evidence="1 2">
    <name type="scientific">Gryllus longicercus</name>
    <dbReference type="NCBI Taxonomy" id="2509291"/>
    <lineage>
        <taxon>Eukaryota</taxon>
        <taxon>Metazoa</taxon>
        <taxon>Ecdysozoa</taxon>
        <taxon>Arthropoda</taxon>
        <taxon>Hexapoda</taxon>
        <taxon>Insecta</taxon>
        <taxon>Pterygota</taxon>
        <taxon>Neoptera</taxon>
        <taxon>Polyneoptera</taxon>
        <taxon>Orthoptera</taxon>
        <taxon>Ensifera</taxon>
        <taxon>Gryllidea</taxon>
        <taxon>Grylloidea</taxon>
        <taxon>Gryllidae</taxon>
        <taxon>Gryllinae</taxon>
        <taxon>Gryllus</taxon>
    </lineage>
</organism>
<name>A0AAN9ZEF3_9ORTH</name>
<dbReference type="AlphaFoldDB" id="A0AAN9ZEF3"/>
<dbReference type="EMBL" id="JAZDUA010000019">
    <property type="protein sequence ID" value="KAK7872851.1"/>
    <property type="molecule type" value="Genomic_DNA"/>
</dbReference>